<proteinExistence type="predicted"/>
<sequence length="125" mass="14214">MDQTTVQVAPLCFAATLDYLQRADRLKLSFGSQYTQEISFLIERETAVRIPVFILRLPTIVEVLNGEITRLTGKTYVDAVRAMFKRATSATSVTRPIGLKEKTHAFRYHCLVRMRIGRVGKRPTP</sequence>
<protein>
    <submittedName>
        <fullName evidence="1">Uncharacterized protein</fullName>
    </submittedName>
</protein>
<name>A0AAE0W0H6_9BIVA</name>
<evidence type="ECO:0000313" key="1">
    <source>
        <dbReference type="EMBL" id="KAK3595815.1"/>
    </source>
</evidence>
<accession>A0AAE0W0H6</accession>
<reference evidence="1" key="3">
    <citation type="submission" date="2023-05" db="EMBL/GenBank/DDBJ databases">
        <authorList>
            <person name="Smith C.H."/>
        </authorList>
    </citation>
    <scope>NUCLEOTIDE SEQUENCE</scope>
    <source>
        <strain evidence="1">CHS0354</strain>
        <tissue evidence="1">Mantle</tissue>
    </source>
</reference>
<dbReference type="AlphaFoldDB" id="A0AAE0W0H6"/>
<dbReference type="Proteomes" id="UP001195483">
    <property type="component" value="Unassembled WGS sequence"/>
</dbReference>
<evidence type="ECO:0000313" key="2">
    <source>
        <dbReference type="Proteomes" id="UP001195483"/>
    </source>
</evidence>
<organism evidence="1 2">
    <name type="scientific">Potamilus streckersoni</name>
    <dbReference type="NCBI Taxonomy" id="2493646"/>
    <lineage>
        <taxon>Eukaryota</taxon>
        <taxon>Metazoa</taxon>
        <taxon>Spiralia</taxon>
        <taxon>Lophotrochozoa</taxon>
        <taxon>Mollusca</taxon>
        <taxon>Bivalvia</taxon>
        <taxon>Autobranchia</taxon>
        <taxon>Heteroconchia</taxon>
        <taxon>Palaeoheterodonta</taxon>
        <taxon>Unionida</taxon>
        <taxon>Unionoidea</taxon>
        <taxon>Unionidae</taxon>
        <taxon>Ambleminae</taxon>
        <taxon>Lampsilini</taxon>
        <taxon>Potamilus</taxon>
    </lineage>
</organism>
<reference evidence="1" key="2">
    <citation type="journal article" date="2021" name="Genome Biol. Evol.">
        <title>Developing a high-quality reference genome for a parasitic bivalve with doubly uniparental inheritance (Bivalvia: Unionida).</title>
        <authorList>
            <person name="Smith C.H."/>
        </authorList>
    </citation>
    <scope>NUCLEOTIDE SEQUENCE</scope>
    <source>
        <strain evidence="1">CHS0354</strain>
        <tissue evidence="1">Mantle</tissue>
    </source>
</reference>
<keyword evidence="2" id="KW-1185">Reference proteome</keyword>
<dbReference type="EMBL" id="JAEAOA010000900">
    <property type="protein sequence ID" value="KAK3595815.1"/>
    <property type="molecule type" value="Genomic_DNA"/>
</dbReference>
<reference evidence="1" key="1">
    <citation type="journal article" date="2021" name="Genome Biol. Evol.">
        <title>A High-Quality Reference Genome for a Parasitic Bivalve with Doubly Uniparental Inheritance (Bivalvia: Unionida).</title>
        <authorList>
            <person name="Smith C.H."/>
        </authorList>
    </citation>
    <scope>NUCLEOTIDE SEQUENCE</scope>
    <source>
        <strain evidence="1">CHS0354</strain>
    </source>
</reference>
<comment type="caution">
    <text evidence="1">The sequence shown here is derived from an EMBL/GenBank/DDBJ whole genome shotgun (WGS) entry which is preliminary data.</text>
</comment>
<gene>
    <name evidence="1" type="ORF">CHS0354_014633</name>
</gene>